<dbReference type="GO" id="GO:0032259">
    <property type="term" value="P:methylation"/>
    <property type="evidence" value="ECO:0007669"/>
    <property type="project" value="UniProtKB-KW"/>
</dbReference>
<accession>A0ABT1L4X8</accession>
<dbReference type="SUPFAM" id="SSF53335">
    <property type="entry name" value="S-adenosyl-L-methionine-dependent methyltransferases"/>
    <property type="match status" value="1"/>
</dbReference>
<proteinExistence type="predicted"/>
<dbReference type="PANTHER" id="PTHR12049">
    <property type="entry name" value="PROTEIN ARGININE METHYLTRANSFERASE NDUFAF7, MITOCHONDRIAL"/>
    <property type="match status" value="1"/>
</dbReference>
<dbReference type="GO" id="GO:0008168">
    <property type="term" value="F:methyltransferase activity"/>
    <property type="evidence" value="ECO:0007669"/>
    <property type="project" value="UniProtKB-KW"/>
</dbReference>
<dbReference type="RefSeq" id="WP_258569345.1">
    <property type="nucleotide sequence ID" value="NZ_JAKUDN010000002.1"/>
</dbReference>
<gene>
    <name evidence="3" type="ORF">MKS91_02915</name>
</gene>
<dbReference type="Proteomes" id="UP001320768">
    <property type="component" value="Unassembled WGS sequence"/>
</dbReference>
<keyword evidence="2 3" id="KW-0808">Transferase</keyword>
<dbReference type="InterPro" id="IPR038375">
    <property type="entry name" value="NDUFAF7_sf"/>
</dbReference>
<dbReference type="Pfam" id="PF02636">
    <property type="entry name" value="Methyltransf_28"/>
    <property type="match status" value="1"/>
</dbReference>
<evidence type="ECO:0000256" key="2">
    <source>
        <dbReference type="ARBA" id="ARBA00022679"/>
    </source>
</evidence>
<reference evidence="3 4" key="1">
    <citation type="journal article" date="2022" name="Nat. Microbiol.">
        <title>The microbiome of a bacterivorous marine choanoflagellate contains a resource-demanding obligate bacterial associate.</title>
        <authorList>
            <person name="Needham D.M."/>
            <person name="Poirier C."/>
            <person name="Bachy C."/>
            <person name="George E.E."/>
            <person name="Wilken S."/>
            <person name="Yung C.C.M."/>
            <person name="Limardo A.J."/>
            <person name="Morando M."/>
            <person name="Sudek L."/>
            <person name="Malmstrom R.R."/>
            <person name="Keeling P.J."/>
            <person name="Santoro A.E."/>
            <person name="Worden A.Z."/>
        </authorList>
    </citation>
    <scope>NUCLEOTIDE SEQUENCE [LARGE SCALE GENOMIC DNA]</scope>
    <source>
        <strain evidence="3 4">Comchoano-2</strain>
    </source>
</reference>
<keyword evidence="4" id="KW-1185">Reference proteome</keyword>
<dbReference type="EC" id="2.1.1.-" evidence="3"/>
<keyword evidence="1 3" id="KW-0489">Methyltransferase</keyword>
<protein>
    <submittedName>
        <fullName evidence="3">SAM-dependent methyltransferase</fullName>
        <ecNumber evidence="3">2.1.1.-</ecNumber>
    </submittedName>
</protein>
<name>A0ABT1L4X8_9GAMM</name>
<comment type="caution">
    <text evidence="3">The sequence shown here is derived from an EMBL/GenBank/DDBJ whole genome shotgun (WGS) entry which is preliminary data.</text>
</comment>
<evidence type="ECO:0000313" key="3">
    <source>
        <dbReference type="EMBL" id="MCP8352237.1"/>
    </source>
</evidence>
<organism evidence="3 4">
    <name type="scientific">Candidatus Synchoanobacter obligatus</name>
    <dbReference type="NCBI Taxonomy" id="2919597"/>
    <lineage>
        <taxon>Bacteria</taxon>
        <taxon>Pseudomonadati</taxon>
        <taxon>Pseudomonadota</taxon>
        <taxon>Gammaproteobacteria</taxon>
        <taxon>Candidatus Comchoanobacterales</taxon>
        <taxon>Candidatus Comchoanobacteraceae</taxon>
        <taxon>Candidatus Synchoanobacter</taxon>
    </lineage>
</organism>
<dbReference type="Gene3D" id="3.40.50.12710">
    <property type="match status" value="1"/>
</dbReference>
<dbReference type="InterPro" id="IPR029063">
    <property type="entry name" value="SAM-dependent_MTases_sf"/>
</dbReference>
<sequence length="332" mass="36979">MLDSKAHHILGQSMAVGERINFSQYMSLALYHPNKGYYMRHGSVFGQQGDFVTAPLLSPILSKAIVAWLCEQGVDDVLELGPGSGVLANQILEQMPGLRRYCLCDMNPGPSKDLVGDPRAVWVDQVPQGFSGAVIANEWLDALPFHRYCWDIDQGLQEFLVKRERAGYQLVLEPAVVTPEIKALIEQFSPSWPSPYVFEYASGYGQALGQMTRSEGPWLLLDYGYEREEYYHPDRMLGTLLCIENHQVVPFSLAKTGVQDLTCAVEWTLVEECAAKAGYQLAQFGTQADFIMAHLGSLPLTARDKKLLLPFEMGQYIKVAAFDPKCSAQTST</sequence>
<dbReference type="InterPro" id="IPR003788">
    <property type="entry name" value="NDUFAF7"/>
</dbReference>
<dbReference type="EMBL" id="JAKUDN010000002">
    <property type="protein sequence ID" value="MCP8352237.1"/>
    <property type="molecule type" value="Genomic_DNA"/>
</dbReference>
<dbReference type="PANTHER" id="PTHR12049:SF7">
    <property type="entry name" value="PROTEIN ARGININE METHYLTRANSFERASE NDUFAF7, MITOCHONDRIAL"/>
    <property type="match status" value="1"/>
</dbReference>
<evidence type="ECO:0000313" key="4">
    <source>
        <dbReference type="Proteomes" id="UP001320768"/>
    </source>
</evidence>
<evidence type="ECO:0000256" key="1">
    <source>
        <dbReference type="ARBA" id="ARBA00022603"/>
    </source>
</evidence>